<sequence length="359" mass="40497">MDYGHHNCRDYIYGPHLAPTTLTTDIHHHPPIARHESWSELEHRSRSPASFKPKFPLLKLPLEIRQQILLYLLPRTKEGVDSDPLAQHARHFSAVKKREAKGMVLPRADDSIKASVHKTRASLSNIVWLRGNVHLFLVNRQLHNECAELVYGGQNTFLLFLTYEGIKWRFRWLLHSGQAPMRNYPFLELFPQRYLRLVRRVVVHVDLVDAYTGMIKFNVSGEGLVHGLRRQVQRLVNALKPAQEEDGEHEKGKCLMKLAVKVAKSAVSETVHRRQNVKSGEVAAGGEEDVETVLMPLRQLYGVRDVSVSGAVTDGFARELETCLRSTERPANASVTDVDDLGGLAAPMAGLCVYGNDIQ</sequence>
<protein>
    <recommendedName>
        <fullName evidence="3">F-box domain-containing protein</fullName>
    </recommendedName>
</protein>
<evidence type="ECO:0000313" key="1">
    <source>
        <dbReference type="EMBL" id="TKA74294.1"/>
    </source>
</evidence>
<dbReference type="EMBL" id="NAJQ01000231">
    <property type="protein sequence ID" value="TKA74294.1"/>
    <property type="molecule type" value="Genomic_DNA"/>
</dbReference>
<organism evidence="1 2">
    <name type="scientific">Friedmanniomyces simplex</name>
    <dbReference type="NCBI Taxonomy" id="329884"/>
    <lineage>
        <taxon>Eukaryota</taxon>
        <taxon>Fungi</taxon>
        <taxon>Dikarya</taxon>
        <taxon>Ascomycota</taxon>
        <taxon>Pezizomycotina</taxon>
        <taxon>Dothideomycetes</taxon>
        <taxon>Dothideomycetidae</taxon>
        <taxon>Mycosphaerellales</taxon>
        <taxon>Teratosphaeriaceae</taxon>
        <taxon>Friedmanniomyces</taxon>
    </lineage>
</organism>
<dbReference type="PANTHER" id="PTHR42085">
    <property type="entry name" value="F-BOX DOMAIN-CONTAINING PROTEIN"/>
    <property type="match status" value="1"/>
</dbReference>
<gene>
    <name evidence="1" type="ORF">B0A55_05415</name>
</gene>
<evidence type="ECO:0000313" key="2">
    <source>
        <dbReference type="Proteomes" id="UP000309340"/>
    </source>
</evidence>
<dbReference type="AlphaFoldDB" id="A0A4U0XC28"/>
<dbReference type="STRING" id="329884.A0A4U0XC28"/>
<dbReference type="PANTHER" id="PTHR42085:SF7">
    <property type="entry name" value="F-BOX DOMAIN-CONTAINING PROTEIN"/>
    <property type="match status" value="1"/>
</dbReference>
<name>A0A4U0XC28_9PEZI</name>
<dbReference type="OrthoDB" id="62952at2759"/>
<accession>A0A4U0XC28</accession>
<keyword evidence="2" id="KW-1185">Reference proteome</keyword>
<dbReference type="Proteomes" id="UP000309340">
    <property type="component" value="Unassembled WGS sequence"/>
</dbReference>
<reference evidence="1 2" key="1">
    <citation type="submission" date="2017-03" db="EMBL/GenBank/DDBJ databases">
        <title>Genomes of endolithic fungi from Antarctica.</title>
        <authorList>
            <person name="Coleine C."/>
            <person name="Masonjones S."/>
            <person name="Stajich J.E."/>
        </authorList>
    </citation>
    <scope>NUCLEOTIDE SEQUENCE [LARGE SCALE GENOMIC DNA]</scope>
    <source>
        <strain evidence="1 2">CCFEE 5184</strain>
    </source>
</reference>
<comment type="caution">
    <text evidence="1">The sequence shown here is derived from an EMBL/GenBank/DDBJ whole genome shotgun (WGS) entry which is preliminary data.</text>
</comment>
<dbReference type="InterPro" id="IPR038883">
    <property type="entry name" value="AN11006-like"/>
</dbReference>
<evidence type="ECO:0008006" key="3">
    <source>
        <dbReference type="Google" id="ProtNLM"/>
    </source>
</evidence>
<proteinExistence type="predicted"/>